<dbReference type="RefSeq" id="WP_343949951.1">
    <property type="nucleotide sequence ID" value="NZ_BAAAHQ010000010.1"/>
</dbReference>
<feature type="signal peptide" evidence="1">
    <location>
        <begin position="1"/>
        <end position="20"/>
    </location>
</feature>
<evidence type="ECO:0000256" key="1">
    <source>
        <dbReference type="SAM" id="SignalP"/>
    </source>
</evidence>
<name>A0ABN1P9T7_9ACTN</name>
<reference evidence="2 3" key="1">
    <citation type="journal article" date="2019" name="Int. J. Syst. Evol. Microbiol.">
        <title>The Global Catalogue of Microorganisms (GCM) 10K type strain sequencing project: providing services to taxonomists for standard genome sequencing and annotation.</title>
        <authorList>
            <consortium name="The Broad Institute Genomics Platform"/>
            <consortium name="The Broad Institute Genome Sequencing Center for Infectious Disease"/>
            <person name="Wu L."/>
            <person name="Ma J."/>
        </authorList>
    </citation>
    <scope>NUCLEOTIDE SEQUENCE [LARGE SCALE GENOMIC DNA]</scope>
    <source>
        <strain evidence="2 3">JCM 11136</strain>
    </source>
</reference>
<proteinExistence type="predicted"/>
<keyword evidence="1" id="KW-0732">Signal</keyword>
<comment type="caution">
    <text evidence="2">The sequence shown here is derived from an EMBL/GenBank/DDBJ whole genome shotgun (WGS) entry which is preliminary data.</text>
</comment>
<dbReference type="Pfam" id="PF13416">
    <property type="entry name" value="SBP_bac_8"/>
    <property type="match status" value="1"/>
</dbReference>
<organism evidence="2 3">
    <name type="scientific">Nonomuraea longicatena</name>
    <dbReference type="NCBI Taxonomy" id="83682"/>
    <lineage>
        <taxon>Bacteria</taxon>
        <taxon>Bacillati</taxon>
        <taxon>Actinomycetota</taxon>
        <taxon>Actinomycetes</taxon>
        <taxon>Streptosporangiales</taxon>
        <taxon>Streptosporangiaceae</taxon>
        <taxon>Nonomuraea</taxon>
    </lineage>
</organism>
<evidence type="ECO:0000313" key="2">
    <source>
        <dbReference type="EMBL" id="GAA0924354.1"/>
    </source>
</evidence>
<protein>
    <submittedName>
        <fullName evidence="2">Uncharacterized protein</fullName>
    </submittedName>
</protein>
<feature type="chain" id="PRO_5046888309" evidence="1">
    <location>
        <begin position="21"/>
        <end position="425"/>
    </location>
</feature>
<dbReference type="SUPFAM" id="SSF53850">
    <property type="entry name" value="Periplasmic binding protein-like II"/>
    <property type="match status" value="1"/>
</dbReference>
<dbReference type="PANTHER" id="PTHR43649">
    <property type="entry name" value="ARABINOSE-BINDING PROTEIN-RELATED"/>
    <property type="match status" value="1"/>
</dbReference>
<dbReference type="InterPro" id="IPR050490">
    <property type="entry name" value="Bact_solute-bd_prot1"/>
</dbReference>
<dbReference type="Proteomes" id="UP001501578">
    <property type="component" value="Unassembled WGS sequence"/>
</dbReference>
<accession>A0ABN1P9T7</accession>
<keyword evidence="3" id="KW-1185">Reference proteome</keyword>
<dbReference type="Gene3D" id="3.40.190.10">
    <property type="entry name" value="Periplasmic binding protein-like II"/>
    <property type="match status" value="1"/>
</dbReference>
<dbReference type="PROSITE" id="PS51257">
    <property type="entry name" value="PROKAR_LIPOPROTEIN"/>
    <property type="match status" value="1"/>
</dbReference>
<dbReference type="EMBL" id="BAAAHQ010000010">
    <property type="protein sequence ID" value="GAA0924354.1"/>
    <property type="molecule type" value="Genomic_DNA"/>
</dbReference>
<evidence type="ECO:0000313" key="3">
    <source>
        <dbReference type="Proteomes" id="UP001501578"/>
    </source>
</evidence>
<dbReference type="InterPro" id="IPR006059">
    <property type="entry name" value="SBP"/>
</dbReference>
<sequence length="425" mass="45841">MNTRIPAGLLALCLAGAACGSGGGQGAEQELRIWSTWSEGEPNQKVLAEAAADFEKDSGVKVRVSWKGRSAMKSFLPSLNTDNVPADLIEGNNRELTRQFAATKAALDLSEVYAAEVPGERATVGQTVGDAYRGMATSADGVLAQLPYQVSTYGWFFNGKDLPELVAAPPRTWDDFVKVLEARKAAGGRPLGQDGSIPNYNARYLEHFARALMGDEGWHALAPDRTGAGWRRPEVLKAAQLVEKLAKGGYFPDGFNAAKFPAMQQKWAGGDSAFLYQGTYLPKEVAPYAKEGFEFRAFRFPSVEGKAPTMNVTTTGFGIPAKARNTGAAKRFLAFFLKKKYQDKVASVALEMSVRTDVPAAPQVADLKKALDSGEINKADRTDVSDFNAKVLLPLSDRLLFGTIGAADFTTEMAEQAAAYWKSKG</sequence>
<gene>
    <name evidence="2" type="ORF">GCM10009560_24910</name>
</gene>